<evidence type="ECO:0000313" key="3">
    <source>
        <dbReference type="EMBL" id="MDT0484592.1"/>
    </source>
</evidence>
<feature type="compositionally biased region" description="Low complexity" evidence="1">
    <location>
        <begin position="52"/>
        <end position="65"/>
    </location>
</feature>
<evidence type="ECO:0000256" key="1">
    <source>
        <dbReference type="SAM" id="MobiDB-lite"/>
    </source>
</evidence>
<keyword evidence="2" id="KW-1133">Transmembrane helix</keyword>
<feature type="transmembrane region" description="Helical" evidence="2">
    <location>
        <begin position="82"/>
        <end position="102"/>
    </location>
</feature>
<dbReference type="EMBL" id="JAVREZ010000012">
    <property type="protein sequence ID" value="MDT0484592.1"/>
    <property type="molecule type" value="Genomic_DNA"/>
</dbReference>
<accession>A0ABU2VG96</accession>
<protein>
    <submittedName>
        <fullName evidence="3">Uncharacterized protein</fullName>
    </submittedName>
</protein>
<sequence>MPVQFEADDDVRTRGVAAHVRQRLLHHPVAGRSTRRVVRESSIGSARRPMPAAQDRSGGRGQARASGGIVDGMQILTVVQPALAALAGLCLVLCALVTVEAAR</sequence>
<dbReference type="Proteomes" id="UP001183824">
    <property type="component" value="Unassembled WGS sequence"/>
</dbReference>
<keyword evidence="2" id="KW-0812">Transmembrane</keyword>
<comment type="caution">
    <text evidence="3">The sequence shown here is derived from an EMBL/GenBank/DDBJ whole genome shotgun (WGS) entry which is preliminary data.</text>
</comment>
<evidence type="ECO:0000256" key="2">
    <source>
        <dbReference type="SAM" id="Phobius"/>
    </source>
</evidence>
<proteinExistence type="predicted"/>
<gene>
    <name evidence="3" type="ORF">RNB18_31150</name>
</gene>
<feature type="region of interest" description="Disordered" evidence="1">
    <location>
        <begin position="31"/>
        <end position="65"/>
    </location>
</feature>
<name>A0ABU2VG96_9ACTN</name>
<dbReference type="RefSeq" id="WP_311717443.1">
    <property type="nucleotide sequence ID" value="NZ_JAVREZ010000012.1"/>
</dbReference>
<reference evidence="4" key="1">
    <citation type="submission" date="2023-07" db="EMBL/GenBank/DDBJ databases">
        <title>30 novel species of actinomycetes from the DSMZ collection.</title>
        <authorList>
            <person name="Nouioui I."/>
        </authorList>
    </citation>
    <scope>NUCLEOTIDE SEQUENCE [LARGE SCALE GENOMIC DNA]</scope>
    <source>
        <strain evidence="4">DSM 41640</strain>
    </source>
</reference>
<evidence type="ECO:0000313" key="4">
    <source>
        <dbReference type="Proteomes" id="UP001183824"/>
    </source>
</evidence>
<organism evidence="3 4">
    <name type="scientific">Streptomyces doebereineriae</name>
    <dbReference type="NCBI Taxonomy" id="3075528"/>
    <lineage>
        <taxon>Bacteria</taxon>
        <taxon>Bacillati</taxon>
        <taxon>Actinomycetota</taxon>
        <taxon>Actinomycetes</taxon>
        <taxon>Kitasatosporales</taxon>
        <taxon>Streptomycetaceae</taxon>
        <taxon>Streptomyces</taxon>
    </lineage>
</organism>
<keyword evidence="4" id="KW-1185">Reference proteome</keyword>
<keyword evidence="2" id="KW-0472">Membrane</keyword>